<feature type="signal peptide" evidence="2">
    <location>
        <begin position="1"/>
        <end position="21"/>
    </location>
</feature>
<dbReference type="AlphaFoldDB" id="A0A0G0GCM2"/>
<dbReference type="SUPFAM" id="SSF110296">
    <property type="entry name" value="Oligoxyloglucan reducing end-specific cellobiohydrolase"/>
    <property type="match status" value="2"/>
</dbReference>
<sequence length="373" mass="41714">MKHKKLFNLGMLTLILFFAGAGCVSLSSNKQTTTGPAGVFVSSDAGESWKQANVMPTAEGVKSIAGVNVYQIVADPQDPDTMYLASRENGLFYTYDGGATWQKSGSPFASGFVYSVTVHPKDKCELYATNGRQIFKTIDCNRSWQEVYREGRSDVLIGALSYNNFPPYQMYMAESNGDFLQSKDGGASWGLLKRFNVRLSFISASPFDGNLLYVISRTDGMYRSEDGGITWVNLKDKLAKFAGGLEYRRHLLHPTDINTIYWVSTYGIMYSHDRGNTWSAYKLITPPGSANIYSFAVNPKDDKQIFYVATINNRSTFYKTLDGGKNWITKKVPSDQLPVLLRYHPTKQNRLYLAFTVLPDASKTQTNTLTNTK</sequence>
<dbReference type="InterPro" id="IPR052025">
    <property type="entry name" value="Xyloglucanase_GH74"/>
</dbReference>
<feature type="chain" id="PRO_5002532357" description="Sortilin N-terminal domain-containing protein" evidence="2">
    <location>
        <begin position="22"/>
        <end position="373"/>
    </location>
</feature>
<keyword evidence="2" id="KW-0732">Signal</keyword>
<comment type="caution">
    <text evidence="4">The sequence shown here is derived from an EMBL/GenBank/DDBJ whole genome shotgun (WGS) entry which is preliminary data.</text>
</comment>
<dbReference type="Gene3D" id="2.130.10.10">
    <property type="entry name" value="YVTN repeat-like/Quinoprotein amine dehydrogenase"/>
    <property type="match status" value="2"/>
</dbReference>
<evidence type="ECO:0000313" key="5">
    <source>
        <dbReference type="Proteomes" id="UP000034849"/>
    </source>
</evidence>
<evidence type="ECO:0000313" key="4">
    <source>
        <dbReference type="EMBL" id="KKQ27712.1"/>
    </source>
</evidence>
<dbReference type="Pfam" id="PF15902">
    <property type="entry name" value="Sortilin-Vps10"/>
    <property type="match status" value="1"/>
</dbReference>
<dbReference type="GO" id="GO:0010411">
    <property type="term" value="P:xyloglucan metabolic process"/>
    <property type="evidence" value="ECO:0007669"/>
    <property type="project" value="TreeGrafter"/>
</dbReference>
<protein>
    <recommendedName>
        <fullName evidence="3">Sortilin N-terminal domain-containing protein</fullName>
    </recommendedName>
</protein>
<evidence type="ECO:0000256" key="2">
    <source>
        <dbReference type="SAM" id="SignalP"/>
    </source>
</evidence>
<evidence type="ECO:0000259" key="3">
    <source>
        <dbReference type="Pfam" id="PF15902"/>
    </source>
</evidence>
<dbReference type="EMBL" id="LBSX01000006">
    <property type="protein sequence ID" value="KKQ27712.1"/>
    <property type="molecule type" value="Genomic_DNA"/>
</dbReference>
<dbReference type="InterPro" id="IPR031778">
    <property type="entry name" value="Sortilin_N"/>
</dbReference>
<name>A0A0G0GCM2_9BACT</name>
<proteinExistence type="predicted"/>
<feature type="domain" description="Sortilin N-terminal" evidence="3">
    <location>
        <begin position="39"/>
        <end position="147"/>
    </location>
</feature>
<dbReference type="PANTHER" id="PTHR43739:SF5">
    <property type="entry name" value="EXO-ALPHA-SIALIDASE"/>
    <property type="match status" value="1"/>
</dbReference>
<organism evidence="4 5">
    <name type="scientific">Candidatus Magasanikbacteria bacterium GW2011_GWC2_37_14</name>
    <dbReference type="NCBI Taxonomy" id="1619046"/>
    <lineage>
        <taxon>Bacteria</taxon>
        <taxon>Candidatus Magasanikiibacteriota</taxon>
    </lineage>
</organism>
<dbReference type="CDD" id="cd15482">
    <property type="entry name" value="Sialidase_non-viral"/>
    <property type="match status" value="1"/>
</dbReference>
<dbReference type="PANTHER" id="PTHR43739">
    <property type="entry name" value="XYLOGLUCANASE (EUROFUNG)"/>
    <property type="match status" value="1"/>
</dbReference>
<reference evidence="4 5" key="1">
    <citation type="journal article" date="2015" name="Nature">
        <title>rRNA introns, odd ribosomes, and small enigmatic genomes across a large radiation of phyla.</title>
        <authorList>
            <person name="Brown C.T."/>
            <person name="Hug L.A."/>
            <person name="Thomas B.C."/>
            <person name="Sharon I."/>
            <person name="Castelle C.J."/>
            <person name="Singh A."/>
            <person name="Wilkins M.J."/>
            <person name="Williams K.H."/>
            <person name="Banfield J.F."/>
        </authorList>
    </citation>
    <scope>NUCLEOTIDE SEQUENCE [LARGE SCALE GENOMIC DNA]</scope>
</reference>
<gene>
    <name evidence="4" type="ORF">US42_C0006G0019</name>
</gene>
<dbReference type="Proteomes" id="UP000034849">
    <property type="component" value="Unassembled WGS sequence"/>
</dbReference>
<dbReference type="PROSITE" id="PS51257">
    <property type="entry name" value="PROKAR_LIPOPROTEIN"/>
    <property type="match status" value="1"/>
</dbReference>
<evidence type="ECO:0000256" key="1">
    <source>
        <dbReference type="ARBA" id="ARBA00022737"/>
    </source>
</evidence>
<accession>A0A0G0GCM2</accession>
<dbReference type="InterPro" id="IPR015943">
    <property type="entry name" value="WD40/YVTN_repeat-like_dom_sf"/>
</dbReference>
<keyword evidence="1" id="KW-0677">Repeat</keyword>
<dbReference type="STRING" id="1619046.US42_C0006G0019"/>